<dbReference type="InterPro" id="IPR051907">
    <property type="entry name" value="DoxX-like_oxidoreductase"/>
</dbReference>
<proteinExistence type="predicted"/>
<feature type="region of interest" description="Disordered" evidence="6">
    <location>
        <begin position="26"/>
        <end position="60"/>
    </location>
</feature>
<evidence type="ECO:0000256" key="2">
    <source>
        <dbReference type="ARBA" id="ARBA00022475"/>
    </source>
</evidence>
<dbReference type="AlphaFoldDB" id="A0AAX4PGA5"/>
<evidence type="ECO:0000313" key="9">
    <source>
        <dbReference type="Proteomes" id="UP001472866"/>
    </source>
</evidence>
<keyword evidence="4 7" id="KW-1133">Transmembrane helix</keyword>
<sequence>MINAAPNARGALGLPSRAPGRRLDAAVRSRRLGRSSAASTKQRQVSRRAGEGDGQPKAAEPFNIPAELGILALRLGTSTMMFHNGLDKLKDPEGFSTFVVGKYLDFLPEPLLWTYAAIAVELACPVLLALGVLSRPSAAALLGTMCFAITFHLNQTGLEGFPLAVVENHQYAFETSSLYAGIFFYFLLAGPGKISLRK</sequence>
<evidence type="ECO:0000256" key="7">
    <source>
        <dbReference type="SAM" id="Phobius"/>
    </source>
</evidence>
<evidence type="ECO:0000256" key="6">
    <source>
        <dbReference type="SAM" id="MobiDB-lite"/>
    </source>
</evidence>
<gene>
    <name evidence="8" type="ORF">HKI87_10g63460</name>
</gene>
<keyword evidence="5 7" id="KW-0472">Membrane</keyword>
<accession>A0AAX4PGA5</accession>
<comment type="subcellular location">
    <subcellularLocation>
        <location evidence="1">Cell membrane</location>
        <topology evidence="1">Multi-pass membrane protein</topology>
    </subcellularLocation>
</comment>
<dbReference type="Proteomes" id="UP001472866">
    <property type="component" value="Chromosome 10"/>
</dbReference>
<evidence type="ECO:0000256" key="5">
    <source>
        <dbReference type="ARBA" id="ARBA00023136"/>
    </source>
</evidence>
<keyword evidence="3 7" id="KW-0812">Transmembrane</keyword>
<keyword evidence="2" id="KW-1003">Cell membrane</keyword>
<evidence type="ECO:0000256" key="3">
    <source>
        <dbReference type="ARBA" id="ARBA00022692"/>
    </source>
</evidence>
<feature type="transmembrane region" description="Helical" evidence="7">
    <location>
        <begin position="140"/>
        <end position="158"/>
    </location>
</feature>
<name>A0AAX4PGA5_9CHLO</name>
<evidence type="ECO:0000256" key="4">
    <source>
        <dbReference type="ARBA" id="ARBA00022989"/>
    </source>
</evidence>
<dbReference type="EMBL" id="CP151510">
    <property type="protein sequence ID" value="WZN64789.1"/>
    <property type="molecule type" value="Genomic_DNA"/>
</dbReference>
<evidence type="ECO:0000313" key="8">
    <source>
        <dbReference type="EMBL" id="WZN64789.1"/>
    </source>
</evidence>
<dbReference type="PANTHER" id="PTHR33452">
    <property type="entry name" value="OXIDOREDUCTASE CATD-RELATED"/>
    <property type="match status" value="1"/>
</dbReference>
<keyword evidence="9" id="KW-1185">Reference proteome</keyword>
<reference evidence="8 9" key="1">
    <citation type="submission" date="2024-03" db="EMBL/GenBank/DDBJ databases">
        <title>Complete genome sequence of the green alga Chloropicon roscoffensis RCC1871.</title>
        <authorList>
            <person name="Lemieux C."/>
            <person name="Pombert J.-F."/>
            <person name="Otis C."/>
            <person name="Turmel M."/>
        </authorList>
    </citation>
    <scope>NUCLEOTIDE SEQUENCE [LARGE SCALE GENOMIC DNA]</scope>
    <source>
        <strain evidence="8 9">RCC1871</strain>
    </source>
</reference>
<dbReference type="InterPro" id="IPR032808">
    <property type="entry name" value="DoxX"/>
</dbReference>
<dbReference type="Pfam" id="PF07681">
    <property type="entry name" value="DoxX"/>
    <property type="match status" value="1"/>
</dbReference>
<organism evidence="8 9">
    <name type="scientific">Chloropicon roscoffensis</name>
    <dbReference type="NCBI Taxonomy" id="1461544"/>
    <lineage>
        <taxon>Eukaryota</taxon>
        <taxon>Viridiplantae</taxon>
        <taxon>Chlorophyta</taxon>
        <taxon>Chloropicophyceae</taxon>
        <taxon>Chloropicales</taxon>
        <taxon>Chloropicaceae</taxon>
        <taxon>Chloropicon</taxon>
    </lineage>
</organism>
<dbReference type="PANTHER" id="PTHR33452:SF1">
    <property type="entry name" value="INNER MEMBRANE PROTEIN YPHA-RELATED"/>
    <property type="match status" value="1"/>
</dbReference>
<evidence type="ECO:0000256" key="1">
    <source>
        <dbReference type="ARBA" id="ARBA00004651"/>
    </source>
</evidence>
<dbReference type="GO" id="GO:0005886">
    <property type="term" value="C:plasma membrane"/>
    <property type="evidence" value="ECO:0007669"/>
    <property type="project" value="UniProtKB-SubCell"/>
</dbReference>
<protein>
    <submittedName>
        <fullName evidence="8">DoxX family protein</fullName>
    </submittedName>
</protein>
<feature type="transmembrane region" description="Helical" evidence="7">
    <location>
        <begin position="178"/>
        <end position="196"/>
    </location>
</feature>
<feature type="transmembrane region" description="Helical" evidence="7">
    <location>
        <begin position="112"/>
        <end position="133"/>
    </location>
</feature>